<dbReference type="RefSeq" id="WP_105037475.1">
    <property type="nucleotide sequence ID" value="NZ_PPSL01000001.1"/>
</dbReference>
<feature type="binding site" evidence="3">
    <location>
        <position position="135"/>
    </location>
    <ligand>
        <name>a divalent metal cation</name>
        <dbReference type="ChEBI" id="CHEBI:60240"/>
    </ligand>
</feature>
<dbReference type="PANTHER" id="PTHR37302">
    <property type="entry name" value="SLR1116 PROTEIN"/>
    <property type="match status" value="1"/>
</dbReference>
<evidence type="ECO:0000313" key="5">
    <source>
        <dbReference type="Proteomes" id="UP000239872"/>
    </source>
</evidence>
<proteinExistence type="inferred from homology"/>
<dbReference type="EMBL" id="PPSL01000001">
    <property type="protein sequence ID" value="PQJ12592.1"/>
    <property type="molecule type" value="Genomic_DNA"/>
</dbReference>
<protein>
    <submittedName>
        <fullName evidence="4">DNA polymerase</fullName>
    </submittedName>
</protein>
<dbReference type="PANTHER" id="PTHR37302:SF3">
    <property type="entry name" value="DAMAGE-INDUCIBLE PROTEIN DINB"/>
    <property type="match status" value="1"/>
</dbReference>
<dbReference type="Proteomes" id="UP000239872">
    <property type="component" value="Unassembled WGS sequence"/>
</dbReference>
<dbReference type="Gene3D" id="1.20.120.450">
    <property type="entry name" value="dinb family like domain"/>
    <property type="match status" value="1"/>
</dbReference>
<sequence length="163" mass="18883">MKQILTQYAQYNLWANRLVIEAMLALPTRSLNIEIESSFPTIKETALHIWSAEYIWLERLKQNPEPLWVQGIFIGLAKEMCNNWQRTSTELMTYIEGLDDTSLNAICSYSDRKGNTYTTPVWQVLHHVFNHCTYHRGQLITMLRQAGATAIPGTDFIGFVRMQ</sequence>
<dbReference type="InterPro" id="IPR034660">
    <property type="entry name" value="DinB/YfiT-like"/>
</dbReference>
<reference evidence="4 5" key="1">
    <citation type="submission" date="2018-01" db="EMBL/GenBank/DDBJ databases">
        <title>A novel member of the phylum Bacteroidetes isolated from glacier ice.</title>
        <authorList>
            <person name="Liu Q."/>
            <person name="Xin Y.-H."/>
        </authorList>
    </citation>
    <scope>NUCLEOTIDE SEQUENCE [LARGE SCALE GENOMIC DNA]</scope>
    <source>
        <strain evidence="4 5">RB1R16</strain>
    </source>
</reference>
<dbReference type="Pfam" id="PF05163">
    <property type="entry name" value="DinB"/>
    <property type="match status" value="1"/>
</dbReference>
<keyword evidence="2 3" id="KW-0479">Metal-binding</keyword>
<evidence type="ECO:0000256" key="3">
    <source>
        <dbReference type="PIRSR" id="PIRSR607837-1"/>
    </source>
</evidence>
<evidence type="ECO:0000256" key="1">
    <source>
        <dbReference type="ARBA" id="ARBA00008635"/>
    </source>
</evidence>
<comment type="caution">
    <text evidence="4">The sequence shown here is derived from an EMBL/GenBank/DDBJ whole genome shotgun (WGS) entry which is preliminary data.</text>
</comment>
<dbReference type="InterPro" id="IPR007837">
    <property type="entry name" value="DinB"/>
</dbReference>
<organism evidence="4 5">
    <name type="scientific">Flavipsychrobacter stenotrophus</name>
    <dbReference type="NCBI Taxonomy" id="2077091"/>
    <lineage>
        <taxon>Bacteria</taxon>
        <taxon>Pseudomonadati</taxon>
        <taxon>Bacteroidota</taxon>
        <taxon>Chitinophagia</taxon>
        <taxon>Chitinophagales</taxon>
        <taxon>Chitinophagaceae</taxon>
        <taxon>Flavipsychrobacter</taxon>
    </lineage>
</organism>
<feature type="binding site" evidence="3">
    <location>
        <position position="48"/>
    </location>
    <ligand>
        <name>a divalent metal cation</name>
        <dbReference type="ChEBI" id="CHEBI:60240"/>
    </ligand>
</feature>
<dbReference type="AlphaFoldDB" id="A0A2S7T076"/>
<gene>
    <name evidence="4" type="ORF">CJD36_002270</name>
</gene>
<evidence type="ECO:0000256" key="2">
    <source>
        <dbReference type="ARBA" id="ARBA00022723"/>
    </source>
</evidence>
<feature type="binding site" evidence="3">
    <location>
        <position position="131"/>
    </location>
    <ligand>
        <name>a divalent metal cation</name>
        <dbReference type="ChEBI" id="CHEBI:60240"/>
    </ligand>
</feature>
<dbReference type="OrthoDB" id="9811413at2"/>
<keyword evidence="5" id="KW-1185">Reference proteome</keyword>
<dbReference type="SUPFAM" id="SSF109854">
    <property type="entry name" value="DinB/YfiT-like putative metalloenzymes"/>
    <property type="match status" value="1"/>
</dbReference>
<dbReference type="GO" id="GO:0046872">
    <property type="term" value="F:metal ion binding"/>
    <property type="evidence" value="ECO:0007669"/>
    <property type="project" value="UniProtKB-KW"/>
</dbReference>
<name>A0A2S7T076_9BACT</name>
<evidence type="ECO:0000313" key="4">
    <source>
        <dbReference type="EMBL" id="PQJ12592.1"/>
    </source>
</evidence>
<comment type="similarity">
    <text evidence="1">Belongs to the DinB family.</text>
</comment>
<accession>A0A2S7T076</accession>